<evidence type="ECO:0000256" key="5">
    <source>
        <dbReference type="PIRSR" id="PIRSR605493-1"/>
    </source>
</evidence>
<dbReference type="GO" id="GO:0046872">
    <property type="term" value="F:metal ion binding"/>
    <property type="evidence" value="ECO:0007669"/>
    <property type="project" value="UniProtKB-KW"/>
</dbReference>
<keyword evidence="5" id="KW-0479">Metal-binding</keyword>
<dbReference type="InterPro" id="IPR005493">
    <property type="entry name" value="RraA/RraA-like"/>
</dbReference>
<keyword evidence="5" id="KW-0460">Magnesium</keyword>
<feature type="binding site" evidence="5">
    <location>
        <position position="118"/>
    </location>
    <ligand>
        <name>substrate</name>
    </ligand>
</feature>
<dbReference type="EMBL" id="SHKO01000005">
    <property type="protein sequence ID" value="RZT91719.1"/>
    <property type="molecule type" value="Genomic_DNA"/>
</dbReference>
<comment type="cofactor">
    <cofactor evidence="1">
        <name>a divalent metal cation</name>
        <dbReference type="ChEBI" id="CHEBI:60240"/>
    </cofactor>
</comment>
<protein>
    <recommendedName>
        <fullName evidence="2">Putative 4-hydroxy-4-methyl-2-oxoglutarate aldolase</fullName>
    </recommendedName>
    <alternativeName>
        <fullName evidence="3">Regulator of ribonuclease activity homolog</fullName>
    </alternativeName>
    <alternativeName>
        <fullName evidence="4">RraA-like protein</fullName>
    </alternativeName>
</protein>
<proteinExistence type="predicted"/>
<dbReference type="Gene3D" id="3.50.30.40">
    <property type="entry name" value="Ribonuclease E inhibitor RraA/RraA-like"/>
    <property type="match status" value="1"/>
</dbReference>
<reference evidence="6 7" key="1">
    <citation type="submission" date="2019-02" db="EMBL/GenBank/DDBJ databases">
        <title>Genomic Encyclopedia of Type Strains, Phase IV (KMG-IV): sequencing the most valuable type-strain genomes for metagenomic binning, comparative biology and taxonomic classification.</title>
        <authorList>
            <person name="Goeker M."/>
        </authorList>
    </citation>
    <scope>NUCLEOTIDE SEQUENCE [LARGE SCALE GENOMIC DNA]</scope>
    <source>
        <strain evidence="6 7">DSM 23814</strain>
    </source>
</reference>
<dbReference type="CDD" id="cd16841">
    <property type="entry name" value="RraA_family"/>
    <property type="match status" value="1"/>
</dbReference>
<gene>
    <name evidence="6" type="ORF">EV681_4479</name>
</gene>
<organism evidence="6 7">
    <name type="scientific">Advenella incenata</name>
    <dbReference type="NCBI Taxonomy" id="267800"/>
    <lineage>
        <taxon>Bacteria</taxon>
        <taxon>Pseudomonadati</taxon>
        <taxon>Pseudomonadota</taxon>
        <taxon>Betaproteobacteria</taxon>
        <taxon>Burkholderiales</taxon>
        <taxon>Alcaligenaceae</taxon>
    </lineage>
</organism>
<accession>A0A4V2FRU1</accession>
<comment type="caution">
    <text evidence="6">The sequence shown here is derived from an EMBL/GenBank/DDBJ whole genome shotgun (WGS) entry which is preliminary data.</text>
</comment>
<evidence type="ECO:0000313" key="6">
    <source>
        <dbReference type="EMBL" id="RZT91719.1"/>
    </source>
</evidence>
<keyword evidence="7" id="KW-1185">Reference proteome</keyword>
<evidence type="ECO:0000256" key="4">
    <source>
        <dbReference type="ARBA" id="ARBA00030169"/>
    </source>
</evidence>
<dbReference type="Proteomes" id="UP000293398">
    <property type="component" value="Unassembled WGS sequence"/>
</dbReference>
<sequence length="227" mass="23794">MSHSHIIKDFERVSPDIVAKAASFQPAILSDVNGRRGALNGRIKALRPHMKLAGPAFTVEVRPGDNLMIHTALALAKPGDVLVIDGKGDQTCALMGTIMMHVAKARGLAGVIVDAAVRDSLDIEAMDFPVFSVGTNPNGPTKEVAGRVGYPISCGGVTVRPGDFITADADGVMCVERESIASLLEAAQRKVDAEASRISGILNGQLNASWLTKSLITAGVLKEGDTL</sequence>
<dbReference type="Pfam" id="PF03737">
    <property type="entry name" value="RraA-like"/>
    <property type="match status" value="1"/>
</dbReference>
<dbReference type="AlphaFoldDB" id="A0A4V2FRU1"/>
<dbReference type="InterPro" id="IPR036704">
    <property type="entry name" value="RraA/RraA-like_sf"/>
</dbReference>
<evidence type="ECO:0000256" key="3">
    <source>
        <dbReference type="ARBA" id="ARBA00029596"/>
    </source>
</evidence>
<dbReference type="RefSeq" id="WP_128396729.1">
    <property type="nucleotide sequence ID" value="NZ_SHKO01000005.1"/>
</dbReference>
<dbReference type="PANTHER" id="PTHR33254">
    <property type="entry name" value="4-HYDROXY-4-METHYL-2-OXOGLUTARATE ALDOLASE 3-RELATED"/>
    <property type="match status" value="1"/>
</dbReference>
<evidence type="ECO:0000256" key="1">
    <source>
        <dbReference type="ARBA" id="ARBA00001968"/>
    </source>
</evidence>
<feature type="binding site" evidence="5">
    <location>
        <begin position="96"/>
        <end position="99"/>
    </location>
    <ligand>
        <name>substrate</name>
    </ligand>
</feature>
<evidence type="ECO:0000313" key="7">
    <source>
        <dbReference type="Proteomes" id="UP000293398"/>
    </source>
</evidence>
<dbReference type="OrthoDB" id="8717144at2"/>
<dbReference type="PANTHER" id="PTHR33254:SF4">
    <property type="entry name" value="4-HYDROXY-4-METHYL-2-OXOGLUTARATE ALDOLASE 3-RELATED"/>
    <property type="match status" value="1"/>
</dbReference>
<dbReference type="SUPFAM" id="SSF89562">
    <property type="entry name" value="RraA-like"/>
    <property type="match status" value="1"/>
</dbReference>
<evidence type="ECO:0000256" key="2">
    <source>
        <dbReference type="ARBA" id="ARBA00016549"/>
    </source>
</evidence>
<name>A0A4V2FRU1_9BURK</name>
<comment type="cofactor">
    <cofactor evidence="5">
        <name>Mg(2+)</name>
        <dbReference type="ChEBI" id="CHEBI:18420"/>
    </cofactor>
</comment>
<feature type="binding site" evidence="5">
    <location>
        <position position="119"/>
    </location>
    <ligand>
        <name>Mg(2+)</name>
        <dbReference type="ChEBI" id="CHEBI:18420"/>
    </ligand>
</feature>